<evidence type="ECO:0000259" key="12">
    <source>
        <dbReference type="PROSITE" id="PS50109"/>
    </source>
</evidence>
<dbReference type="GO" id="GO:0000155">
    <property type="term" value="F:phosphorelay sensor kinase activity"/>
    <property type="evidence" value="ECO:0007669"/>
    <property type="project" value="InterPro"/>
</dbReference>
<dbReference type="InterPro" id="IPR007895">
    <property type="entry name" value="MASE1"/>
</dbReference>
<dbReference type="Pfam" id="PF02518">
    <property type="entry name" value="HATPase_c"/>
    <property type="match status" value="1"/>
</dbReference>
<evidence type="ECO:0000256" key="3">
    <source>
        <dbReference type="ARBA" id="ARBA00012438"/>
    </source>
</evidence>
<dbReference type="SMART" id="SM00448">
    <property type="entry name" value="REC"/>
    <property type="match status" value="1"/>
</dbReference>
<comment type="catalytic activity">
    <reaction evidence="1">
        <text>ATP + protein L-histidine = ADP + protein N-phospho-L-histidine.</text>
        <dbReference type="EC" id="2.7.13.3"/>
    </reaction>
</comment>
<dbReference type="InterPro" id="IPR011006">
    <property type="entry name" value="CheY-like_superfamily"/>
</dbReference>
<dbReference type="Pfam" id="PF03924">
    <property type="entry name" value="CHASE"/>
    <property type="match status" value="1"/>
</dbReference>
<feature type="transmembrane region" description="Helical" evidence="11">
    <location>
        <begin position="38"/>
        <end position="62"/>
    </location>
</feature>
<dbReference type="InterPro" id="IPR036097">
    <property type="entry name" value="HisK_dim/P_sf"/>
</dbReference>
<evidence type="ECO:0000259" key="14">
    <source>
        <dbReference type="PROSITE" id="PS50839"/>
    </source>
</evidence>
<dbReference type="InterPro" id="IPR001789">
    <property type="entry name" value="Sig_transdc_resp-reg_receiver"/>
</dbReference>
<feature type="transmembrane region" description="Helical" evidence="11">
    <location>
        <begin position="156"/>
        <end position="179"/>
    </location>
</feature>
<dbReference type="EC" id="2.7.13.3" evidence="3"/>
<dbReference type="PROSITE" id="PS50109">
    <property type="entry name" value="HIS_KIN"/>
    <property type="match status" value="1"/>
</dbReference>
<evidence type="ECO:0000256" key="5">
    <source>
        <dbReference type="ARBA" id="ARBA00022553"/>
    </source>
</evidence>
<keyword evidence="9 11" id="KW-0472">Membrane</keyword>
<dbReference type="SUPFAM" id="SSF55874">
    <property type="entry name" value="ATPase domain of HSP90 chaperone/DNA topoisomerase II/histidine kinase"/>
    <property type="match status" value="1"/>
</dbReference>
<dbReference type="SMART" id="SM00387">
    <property type="entry name" value="HATPase_c"/>
    <property type="match status" value="1"/>
</dbReference>
<comment type="subcellular location">
    <subcellularLocation>
        <location evidence="2">Cell membrane</location>
        <topology evidence="2">Multi-pass membrane protein</topology>
    </subcellularLocation>
</comment>
<evidence type="ECO:0000256" key="2">
    <source>
        <dbReference type="ARBA" id="ARBA00004651"/>
    </source>
</evidence>
<dbReference type="RefSeq" id="WP_258331538.1">
    <property type="nucleotide sequence ID" value="NZ_JAPTGG010000006.1"/>
</dbReference>
<keyword evidence="6 11" id="KW-0812">Transmembrane</keyword>
<feature type="domain" description="Response regulatory" evidence="13">
    <location>
        <begin position="824"/>
        <end position="941"/>
    </location>
</feature>
<dbReference type="Pfam" id="PF00512">
    <property type="entry name" value="HisKA"/>
    <property type="match status" value="1"/>
</dbReference>
<evidence type="ECO:0000313" key="15">
    <source>
        <dbReference type="EMBL" id="MCZ0865393.1"/>
    </source>
</evidence>
<keyword evidence="8" id="KW-0902">Two-component regulatory system</keyword>
<organism evidence="15 16">
    <name type="scientific">Dasania phycosphaerae</name>
    <dbReference type="NCBI Taxonomy" id="2950436"/>
    <lineage>
        <taxon>Bacteria</taxon>
        <taxon>Pseudomonadati</taxon>
        <taxon>Pseudomonadota</taxon>
        <taxon>Gammaproteobacteria</taxon>
        <taxon>Cellvibrionales</taxon>
        <taxon>Spongiibacteraceae</taxon>
        <taxon>Dasania</taxon>
    </lineage>
</organism>
<dbReference type="GO" id="GO:0005886">
    <property type="term" value="C:plasma membrane"/>
    <property type="evidence" value="ECO:0007669"/>
    <property type="project" value="UniProtKB-SubCell"/>
</dbReference>
<dbReference type="PANTHER" id="PTHR45339">
    <property type="entry name" value="HYBRID SIGNAL TRANSDUCTION HISTIDINE KINASE J"/>
    <property type="match status" value="1"/>
</dbReference>
<feature type="transmembrane region" description="Helical" evidence="11">
    <location>
        <begin position="82"/>
        <end position="102"/>
    </location>
</feature>
<feature type="domain" description="Histidine kinase" evidence="12">
    <location>
        <begin position="551"/>
        <end position="772"/>
    </location>
</feature>
<dbReference type="InterPro" id="IPR036890">
    <property type="entry name" value="HATPase_C_sf"/>
</dbReference>
<dbReference type="PROSITE" id="PS50839">
    <property type="entry name" value="CHASE"/>
    <property type="match status" value="1"/>
</dbReference>
<dbReference type="SMART" id="SM00388">
    <property type="entry name" value="HisKA"/>
    <property type="match status" value="1"/>
</dbReference>
<dbReference type="Proteomes" id="UP001069090">
    <property type="component" value="Unassembled WGS sequence"/>
</dbReference>
<dbReference type="SUPFAM" id="SSF47384">
    <property type="entry name" value="Homodimeric domain of signal transducing histidine kinase"/>
    <property type="match status" value="1"/>
</dbReference>
<gene>
    <name evidence="15" type="ORF">O0V09_09285</name>
</gene>
<evidence type="ECO:0000259" key="13">
    <source>
        <dbReference type="PROSITE" id="PS50110"/>
    </source>
</evidence>
<dbReference type="SUPFAM" id="SSF52172">
    <property type="entry name" value="CheY-like"/>
    <property type="match status" value="1"/>
</dbReference>
<accession>A0A9J6RM48</accession>
<feature type="domain" description="CHASE" evidence="14">
    <location>
        <begin position="252"/>
        <end position="476"/>
    </location>
</feature>
<dbReference type="InterPro" id="IPR003594">
    <property type="entry name" value="HATPase_dom"/>
</dbReference>
<keyword evidence="16" id="KW-1185">Reference proteome</keyword>
<evidence type="ECO:0000256" key="6">
    <source>
        <dbReference type="ARBA" id="ARBA00022692"/>
    </source>
</evidence>
<name>A0A9J6RM48_9GAMM</name>
<evidence type="ECO:0000256" key="10">
    <source>
        <dbReference type="PROSITE-ProRule" id="PRU00169"/>
    </source>
</evidence>
<dbReference type="PRINTS" id="PR00344">
    <property type="entry name" value="BCTRLSENSOR"/>
</dbReference>
<dbReference type="CDD" id="cd16922">
    <property type="entry name" value="HATPase_EvgS-ArcB-TorS-like"/>
    <property type="match status" value="1"/>
</dbReference>
<evidence type="ECO:0000256" key="1">
    <source>
        <dbReference type="ARBA" id="ARBA00000085"/>
    </source>
</evidence>
<keyword evidence="5 10" id="KW-0597">Phosphoprotein</keyword>
<dbReference type="InterPro" id="IPR003661">
    <property type="entry name" value="HisK_dim/P_dom"/>
</dbReference>
<feature type="transmembrane region" description="Helical" evidence="11">
    <location>
        <begin position="191"/>
        <end position="210"/>
    </location>
</feature>
<dbReference type="CDD" id="cd00082">
    <property type="entry name" value="HisKA"/>
    <property type="match status" value="1"/>
</dbReference>
<evidence type="ECO:0000256" key="11">
    <source>
        <dbReference type="SAM" id="Phobius"/>
    </source>
</evidence>
<dbReference type="Gene3D" id="1.10.287.130">
    <property type="match status" value="1"/>
</dbReference>
<dbReference type="PROSITE" id="PS50110">
    <property type="entry name" value="RESPONSE_REGULATORY"/>
    <property type="match status" value="1"/>
</dbReference>
<dbReference type="FunFam" id="3.30.565.10:FF:000010">
    <property type="entry name" value="Sensor histidine kinase RcsC"/>
    <property type="match status" value="1"/>
</dbReference>
<feature type="modified residue" description="4-aspartylphosphate" evidence="10">
    <location>
        <position position="874"/>
    </location>
</feature>
<dbReference type="SMART" id="SM01079">
    <property type="entry name" value="CHASE"/>
    <property type="match status" value="1"/>
</dbReference>
<dbReference type="PANTHER" id="PTHR45339:SF1">
    <property type="entry name" value="HYBRID SIGNAL TRANSDUCTION HISTIDINE KINASE J"/>
    <property type="match status" value="1"/>
</dbReference>
<dbReference type="InterPro" id="IPR005467">
    <property type="entry name" value="His_kinase_dom"/>
</dbReference>
<dbReference type="InterPro" id="IPR004358">
    <property type="entry name" value="Sig_transdc_His_kin-like_C"/>
</dbReference>
<protein>
    <recommendedName>
        <fullName evidence="3">histidine kinase</fullName>
        <ecNumber evidence="3">2.7.13.3</ecNumber>
    </recommendedName>
</protein>
<keyword evidence="4" id="KW-1003">Cell membrane</keyword>
<feature type="transmembrane region" description="Helical" evidence="11">
    <location>
        <begin position="123"/>
        <end position="144"/>
    </location>
</feature>
<feature type="transmembrane region" description="Helical" evidence="11">
    <location>
        <begin position="490"/>
        <end position="513"/>
    </location>
</feature>
<evidence type="ECO:0000256" key="7">
    <source>
        <dbReference type="ARBA" id="ARBA00022989"/>
    </source>
</evidence>
<dbReference type="InterPro" id="IPR006189">
    <property type="entry name" value="CHASE_dom"/>
</dbReference>
<reference evidence="15 16" key="1">
    <citation type="submission" date="2022-12" db="EMBL/GenBank/DDBJ databases">
        <title>Dasania phycosphaerae sp. nov., isolated from particulate material of the south coast of Korea.</title>
        <authorList>
            <person name="Jiang Y."/>
        </authorList>
    </citation>
    <scope>NUCLEOTIDE SEQUENCE [LARGE SCALE GENOMIC DNA]</scope>
    <source>
        <strain evidence="15 16">GY-19</strain>
    </source>
</reference>
<dbReference type="EMBL" id="JAPTGG010000006">
    <property type="protein sequence ID" value="MCZ0865393.1"/>
    <property type="molecule type" value="Genomic_DNA"/>
</dbReference>
<proteinExistence type="predicted"/>
<evidence type="ECO:0000256" key="4">
    <source>
        <dbReference type="ARBA" id="ARBA00022475"/>
    </source>
</evidence>
<sequence length="942" mass="104715">MKPLLHFFLPLVGYFLMGHFGLLLSIPPGFASAVWPASGLALACVLLLNPLAATLGIGLGSFLVNYSVVTQGYSEFSVNSAALPMLISVGAMLQAQAGYYLFRRSNDLSMSLSSPTDIYKFTFLVAPISCLISPSVGVAALYTSNTVAAENVIFNWGTWWVGDTIGVLLFTPLILTIFIKQQVSSERKLQVAMPALIIFAGVLILFLNSVEARKAYLYKIISDDARDFLQKVEERLSISEYKLMAYTAFHQGSESVSMQEFFAFTQALLSGNSSFTGIGWTEIVPADKRQHYENAMRAQGFSEYNFTEIDEQGQIHIAPQRSVYYPVLYIFPIAKNIKAFGLNLAAIPNRLAALQQAREQAISIATPPIRLAQEQENQRSIILYTPIFDTPATYDGELMQQKPQNFVGYVSGVFRISDLLGPLIHKANQLNYDMAIIDISNSNKPLALLESQQPPLQQFPPILHSFDFGGRQYQLSFYATNSYQFSSKDWLSWSILTIGLLTTAILQAFILIITGITERVRREVNSKTADLQLAMQAAEAASHAKSNFVANMNHELRTPLNAIIGIINLCLKTPLSDKQLDYMQKAKRASGTLLSLINQTLDYSKIDAGKMELAQEEFNFIDVLLTINATFSLQVNSKGIEFDIKIPEYFPARLVGDQLRLEQILLNLCSNALKFTNKGKIEISINILKQNDSNIEIEIVVTDTGIGINPNQLENLFDSFQQADTSTTRIYGGTGLGLTITKQLIDLMKGGIRVESTPQQGSRFYVQLSFPYIAKAGELYRENVVAMFDREPLQGLNVDPEINNQPHYEAEIASESDTPLENTSILLVEDVKMNQFVATSLLEDWGAFVAIAENGLKAVEMLKEKPYFNIILMDIQMPIMDGFEATKKIKEDPKLKHIPIVAMTANVMSSDIERCHAAGMSDHVGKPIAEQELLEKVLKNKL</sequence>
<dbReference type="Gene3D" id="3.30.450.350">
    <property type="entry name" value="CHASE domain"/>
    <property type="match status" value="1"/>
</dbReference>
<dbReference type="AlphaFoldDB" id="A0A9J6RM48"/>
<dbReference type="Gene3D" id="3.30.565.10">
    <property type="entry name" value="Histidine kinase-like ATPase, C-terminal domain"/>
    <property type="match status" value="1"/>
</dbReference>
<dbReference type="CDD" id="cd17546">
    <property type="entry name" value="REC_hyHK_CKI1_RcsC-like"/>
    <property type="match status" value="1"/>
</dbReference>
<dbReference type="Pfam" id="PF00072">
    <property type="entry name" value="Response_reg"/>
    <property type="match status" value="1"/>
</dbReference>
<evidence type="ECO:0000256" key="8">
    <source>
        <dbReference type="ARBA" id="ARBA00023012"/>
    </source>
</evidence>
<dbReference type="InterPro" id="IPR042240">
    <property type="entry name" value="CHASE_sf"/>
</dbReference>
<keyword evidence="7 11" id="KW-1133">Transmembrane helix</keyword>
<dbReference type="Gene3D" id="3.40.50.2300">
    <property type="match status" value="1"/>
</dbReference>
<evidence type="ECO:0000313" key="16">
    <source>
        <dbReference type="Proteomes" id="UP001069090"/>
    </source>
</evidence>
<feature type="transmembrane region" description="Helical" evidence="11">
    <location>
        <begin position="6"/>
        <end position="26"/>
    </location>
</feature>
<evidence type="ECO:0000256" key="9">
    <source>
        <dbReference type="ARBA" id="ARBA00023136"/>
    </source>
</evidence>
<comment type="caution">
    <text evidence="15">The sequence shown here is derived from an EMBL/GenBank/DDBJ whole genome shotgun (WGS) entry which is preliminary data.</text>
</comment>
<dbReference type="Pfam" id="PF05231">
    <property type="entry name" value="MASE1"/>
    <property type="match status" value="1"/>
</dbReference>